<evidence type="ECO:0000256" key="3">
    <source>
        <dbReference type="ARBA" id="ARBA00022452"/>
    </source>
</evidence>
<evidence type="ECO:0000256" key="2">
    <source>
        <dbReference type="ARBA" id="ARBA00022448"/>
    </source>
</evidence>
<evidence type="ECO:0000313" key="9">
    <source>
        <dbReference type="EMBL" id="QOT81535.1"/>
    </source>
</evidence>
<dbReference type="SUPFAM" id="SSF56935">
    <property type="entry name" value="Porins"/>
    <property type="match status" value="1"/>
</dbReference>
<keyword evidence="4 7" id="KW-0812">Transmembrane</keyword>
<evidence type="ECO:0000256" key="5">
    <source>
        <dbReference type="ARBA" id="ARBA00023136"/>
    </source>
</evidence>
<evidence type="ECO:0000256" key="8">
    <source>
        <dbReference type="PROSITE-ProRule" id="PRU10144"/>
    </source>
</evidence>
<dbReference type="Proteomes" id="UP000397656">
    <property type="component" value="Chromosome 2"/>
</dbReference>
<dbReference type="EMBL" id="CP062804">
    <property type="protein sequence ID" value="QOT81535.1"/>
    <property type="molecule type" value="Genomic_DNA"/>
</dbReference>
<gene>
    <name evidence="9" type="ORF">F7R26_031215</name>
</gene>
<proteinExistence type="inferred from homology"/>
<dbReference type="PROSITE" id="PS52016">
    <property type="entry name" value="TONB_DEPENDENT_REC_3"/>
    <property type="match status" value="1"/>
</dbReference>
<keyword evidence="5 7" id="KW-0472">Membrane</keyword>
<dbReference type="GeneID" id="98405434"/>
<evidence type="ECO:0000256" key="1">
    <source>
        <dbReference type="ARBA" id="ARBA00004571"/>
    </source>
</evidence>
<reference evidence="9 10" key="1">
    <citation type="submission" date="2020-10" db="EMBL/GenBank/DDBJ databases">
        <title>Complete genome sequence of Cupriavidus basilensis CCUG 49340T.</title>
        <authorList>
            <person name="Salva-Serra F."/>
            <person name="Donoso R.A."/>
            <person name="Cho K.H."/>
            <person name="Yoo J.A."/>
            <person name="Lee K."/>
            <person name="Yoon S.-H."/>
            <person name="Perez-Pantoja D."/>
            <person name="Moore E.R.B."/>
        </authorList>
    </citation>
    <scope>NUCLEOTIDE SEQUENCE [LARGE SCALE GENOMIC DNA]</scope>
    <source>
        <strain evidence="10">CCUG 49340</strain>
    </source>
</reference>
<dbReference type="InterPro" id="IPR036942">
    <property type="entry name" value="Beta-barrel_TonB_sf"/>
</dbReference>
<evidence type="ECO:0000256" key="7">
    <source>
        <dbReference type="PROSITE-ProRule" id="PRU01360"/>
    </source>
</evidence>
<evidence type="ECO:0000313" key="10">
    <source>
        <dbReference type="Proteomes" id="UP000397656"/>
    </source>
</evidence>
<evidence type="ECO:0000256" key="6">
    <source>
        <dbReference type="ARBA" id="ARBA00023237"/>
    </source>
</evidence>
<dbReference type="PROSITE" id="PS01156">
    <property type="entry name" value="TONB_DEPENDENT_REC_2"/>
    <property type="match status" value="1"/>
</dbReference>
<keyword evidence="9" id="KW-0675">Receptor</keyword>
<comment type="similarity">
    <text evidence="7">Belongs to the TonB-dependent receptor family.</text>
</comment>
<keyword evidence="6 7" id="KW-0998">Cell outer membrane</keyword>
<name>A0A7M2HAF7_9BURK</name>
<feature type="short sequence motif" description="TonB C-terminal box" evidence="8">
    <location>
        <begin position="47"/>
        <end position="64"/>
    </location>
</feature>
<evidence type="ECO:0000256" key="4">
    <source>
        <dbReference type="ARBA" id="ARBA00022692"/>
    </source>
</evidence>
<organism evidence="9 10">
    <name type="scientific">Cupriavidus basilensis</name>
    <dbReference type="NCBI Taxonomy" id="68895"/>
    <lineage>
        <taxon>Bacteria</taxon>
        <taxon>Pseudomonadati</taxon>
        <taxon>Pseudomonadota</taxon>
        <taxon>Betaproteobacteria</taxon>
        <taxon>Burkholderiales</taxon>
        <taxon>Burkholderiaceae</taxon>
        <taxon>Cupriavidus</taxon>
    </lineage>
</organism>
<dbReference type="InterPro" id="IPR039426">
    <property type="entry name" value="TonB-dep_rcpt-like"/>
</dbReference>
<dbReference type="RefSeq" id="WP_170301870.1">
    <property type="nucleotide sequence ID" value="NZ_CP062804.1"/>
</dbReference>
<dbReference type="Gene3D" id="2.40.170.20">
    <property type="entry name" value="TonB-dependent receptor, beta-barrel domain"/>
    <property type="match status" value="1"/>
</dbReference>
<accession>A0A7M2HAF7</accession>
<keyword evidence="2 7" id="KW-0813">Transport</keyword>
<comment type="subcellular location">
    <subcellularLocation>
        <location evidence="1 7">Cell outer membrane</location>
        <topology evidence="1 7">Multi-pass membrane protein</topology>
    </subcellularLocation>
</comment>
<dbReference type="AlphaFoldDB" id="A0A7M2HAF7"/>
<dbReference type="InterPro" id="IPR010917">
    <property type="entry name" value="TonB_rcpt_CS"/>
</dbReference>
<keyword evidence="3 7" id="KW-1134">Transmembrane beta strand</keyword>
<dbReference type="GO" id="GO:0009279">
    <property type="term" value="C:cell outer membrane"/>
    <property type="evidence" value="ECO:0007669"/>
    <property type="project" value="UniProtKB-SubCell"/>
</dbReference>
<sequence>MARPRIAPNASHCRIPPGWRVDANAALRGFNVFDKHYVTTAYYNATQWLQGSGRRVELSVNYRF</sequence>
<protein>
    <submittedName>
        <fullName evidence="9">TonB-dependent receptor</fullName>
    </submittedName>
</protein>